<dbReference type="AlphaFoldDB" id="A0A1J5P059"/>
<protein>
    <submittedName>
        <fullName evidence="1">Uncharacterized protein</fullName>
    </submittedName>
</protein>
<accession>A0A1J5P059</accession>
<dbReference type="SUPFAM" id="SSF52833">
    <property type="entry name" value="Thioredoxin-like"/>
    <property type="match status" value="1"/>
</dbReference>
<sequence>MGGTFVVIGISTDDYPEAAKGFLRKSHATLNHYIDQQLTMEHMLGADRLPLTVLVDAQGRIVDKVVGARRWDSAESHEFISKAFHSASPASVKK</sequence>
<gene>
    <name evidence="1" type="ORF">GALL_539810</name>
</gene>
<comment type="caution">
    <text evidence="1">The sequence shown here is derived from an EMBL/GenBank/DDBJ whole genome shotgun (WGS) entry which is preliminary data.</text>
</comment>
<name>A0A1J5P059_9ZZZZ</name>
<dbReference type="EMBL" id="MLJW01008089">
    <property type="protein sequence ID" value="OIQ64470.1"/>
    <property type="molecule type" value="Genomic_DNA"/>
</dbReference>
<dbReference type="InterPro" id="IPR036249">
    <property type="entry name" value="Thioredoxin-like_sf"/>
</dbReference>
<proteinExistence type="predicted"/>
<organism evidence="1">
    <name type="scientific">mine drainage metagenome</name>
    <dbReference type="NCBI Taxonomy" id="410659"/>
    <lineage>
        <taxon>unclassified sequences</taxon>
        <taxon>metagenomes</taxon>
        <taxon>ecological metagenomes</taxon>
    </lineage>
</organism>
<dbReference type="Gene3D" id="3.40.30.10">
    <property type="entry name" value="Glutaredoxin"/>
    <property type="match status" value="1"/>
</dbReference>
<reference evidence="1" key="1">
    <citation type="submission" date="2016-10" db="EMBL/GenBank/DDBJ databases">
        <title>Sequence of Gallionella enrichment culture.</title>
        <authorList>
            <person name="Poehlein A."/>
            <person name="Muehling M."/>
            <person name="Daniel R."/>
        </authorList>
    </citation>
    <scope>NUCLEOTIDE SEQUENCE</scope>
</reference>
<evidence type="ECO:0000313" key="1">
    <source>
        <dbReference type="EMBL" id="OIQ64470.1"/>
    </source>
</evidence>